<dbReference type="AlphaFoldDB" id="A0A179F7V7"/>
<feature type="domain" description="Major facilitator superfamily (MFS) profile" evidence="8">
    <location>
        <begin position="1"/>
        <end position="476"/>
    </location>
</feature>
<dbReference type="Proteomes" id="UP000078397">
    <property type="component" value="Unassembled WGS sequence"/>
</dbReference>
<dbReference type="SUPFAM" id="SSF103473">
    <property type="entry name" value="MFS general substrate transporter"/>
    <property type="match status" value="1"/>
</dbReference>
<feature type="transmembrane region" description="Helical" evidence="7">
    <location>
        <begin position="346"/>
        <end position="368"/>
    </location>
</feature>
<feature type="transmembrane region" description="Helical" evidence="7">
    <location>
        <begin position="26"/>
        <end position="48"/>
    </location>
</feature>
<dbReference type="GO" id="GO:0016020">
    <property type="term" value="C:membrane"/>
    <property type="evidence" value="ECO:0007669"/>
    <property type="project" value="UniProtKB-SubCell"/>
</dbReference>
<evidence type="ECO:0000313" key="10">
    <source>
        <dbReference type="Proteomes" id="UP000078397"/>
    </source>
</evidence>
<feature type="compositionally biased region" description="Polar residues" evidence="6">
    <location>
        <begin position="237"/>
        <end position="248"/>
    </location>
</feature>
<evidence type="ECO:0000256" key="2">
    <source>
        <dbReference type="ARBA" id="ARBA00022448"/>
    </source>
</evidence>
<gene>
    <name evidence="9" type="ORF">VFPPC_09388</name>
</gene>
<protein>
    <submittedName>
        <fullName evidence="9">MFS general substrate transporter</fullName>
    </submittedName>
</protein>
<dbReference type="PANTHER" id="PTHR23504">
    <property type="entry name" value="MAJOR FACILITATOR SUPERFAMILY DOMAIN-CONTAINING PROTEIN 10"/>
    <property type="match status" value="1"/>
</dbReference>
<dbReference type="InterPro" id="IPR020846">
    <property type="entry name" value="MFS_dom"/>
</dbReference>
<feature type="transmembrane region" description="Helical" evidence="7">
    <location>
        <begin position="84"/>
        <end position="109"/>
    </location>
</feature>
<dbReference type="Gene3D" id="1.20.1250.20">
    <property type="entry name" value="MFS general substrate transporter like domains"/>
    <property type="match status" value="1"/>
</dbReference>
<comment type="subcellular location">
    <subcellularLocation>
        <location evidence="1">Membrane</location>
        <topology evidence="1">Multi-pass membrane protein</topology>
    </subcellularLocation>
</comment>
<evidence type="ECO:0000256" key="6">
    <source>
        <dbReference type="SAM" id="MobiDB-lite"/>
    </source>
</evidence>
<reference evidence="9 10" key="1">
    <citation type="journal article" date="2016" name="PLoS Pathog.">
        <title>Biosynthesis of antibiotic leucinostatins in bio-control fungus Purpureocillium lilacinum and their inhibition on phytophthora revealed by genome mining.</title>
        <authorList>
            <person name="Wang G."/>
            <person name="Liu Z."/>
            <person name="Lin R."/>
            <person name="Li E."/>
            <person name="Mao Z."/>
            <person name="Ling J."/>
            <person name="Yang Y."/>
            <person name="Yin W.B."/>
            <person name="Xie B."/>
        </authorList>
    </citation>
    <scope>NUCLEOTIDE SEQUENCE [LARGE SCALE GENOMIC DNA]</scope>
    <source>
        <strain evidence="9">170</strain>
    </source>
</reference>
<keyword evidence="4 7" id="KW-1133">Transmembrane helix</keyword>
<dbReference type="GeneID" id="28851924"/>
<evidence type="ECO:0000256" key="5">
    <source>
        <dbReference type="ARBA" id="ARBA00023136"/>
    </source>
</evidence>
<dbReference type="InterPro" id="IPR011701">
    <property type="entry name" value="MFS"/>
</dbReference>
<feature type="region of interest" description="Disordered" evidence="6">
    <location>
        <begin position="227"/>
        <end position="248"/>
    </location>
</feature>
<keyword evidence="5 7" id="KW-0472">Membrane</keyword>
<evidence type="ECO:0000259" key="8">
    <source>
        <dbReference type="PROSITE" id="PS50850"/>
    </source>
</evidence>
<feature type="transmembrane region" description="Helical" evidence="7">
    <location>
        <begin position="60"/>
        <end position="78"/>
    </location>
</feature>
<keyword evidence="10" id="KW-1185">Reference proteome</keyword>
<sequence length="476" mass="51843">MTLWINSFPVYLPYFLTKFNIKDQNVGYWVGVCSATMSIVSGLTAPLWGQQSDRRGRRPAFVLATFVFLMSALVFGFAPALWTVLLVMGLVGFATGVTPVLHTIVAELVPQKQLQPRAFSLIPLMWTIGSFNSLPGSMVGPIIGGFTITNTHTQGTSSQKRSILTTFPFILPNLIVSIPLTVSLIASILFLWETLEGKHTNDPGLQAGSTIRRLYSQLFHRKLSKEAQNHSYHPLSATDTESSPQPNIELSPPLATTSHSLFTSSIFTRQSLLTILYICFLQSHSKICDEFLPLYMQSDSLPNTPLPSILSTAGLGMSPRTTAIYLTAYGFGAIIIQIFIYPPVAALLGVLNLLRVVSLAYPVLYFFTPYISRLAGPGQAILLVVLLLCKAFCGICAFPSSKIVLCSAAPSKSALGRLNGVSASTQQLVRAVVAVVVGKLFSVGLEEKMIVLPWWALCLISVGGAITVFWLEYVED</sequence>
<organism evidence="9 10">
    <name type="scientific">Pochonia chlamydosporia 170</name>
    <dbReference type="NCBI Taxonomy" id="1380566"/>
    <lineage>
        <taxon>Eukaryota</taxon>
        <taxon>Fungi</taxon>
        <taxon>Dikarya</taxon>
        <taxon>Ascomycota</taxon>
        <taxon>Pezizomycotina</taxon>
        <taxon>Sordariomycetes</taxon>
        <taxon>Hypocreomycetidae</taxon>
        <taxon>Hypocreales</taxon>
        <taxon>Clavicipitaceae</taxon>
        <taxon>Pochonia</taxon>
    </lineage>
</organism>
<evidence type="ECO:0000313" key="9">
    <source>
        <dbReference type="EMBL" id="OAQ61565.1"/>
    </source>
</evidence>
<feature type="transmembrane region" description="Helical" evidence="7">
    <location>
        <begin position="169"/>
        <end position="192"/>
    </location>
</feature>
<feature type="transmembrane region" description="Helical" evidence="7">
    <location>
        <begin position="121"/>
        <end position="149"/>
    </location>
</feature>
<evidence type="ECO:0000256" key="3">
    <source>
        <dbReference type="ARBA" id="ARBA00022692"/>
    </source>
</evidence>
<dbReference type="PANTHER" id="PTHR23504:SF15">
    <property type="entry name" value="MAJOR FACILITATOR SUPERFAMILY (MFS) PROFILE DOMAIN-CONTAINING PROTEIN"/>
    <property type="match status" value="1"/>
</dbReference>
<proteinExistence type="predicted"/>
<accession>A0A179F7V7</accession>
<dbReference type="RefSeq" id="XP_018139269.1">
    <property type="nucleotide sequence ID" value="XM_018287930.1"/>
</dbReference>
<dbReference type="GO" id="GO:0022857">
    <property type="term" value="F:transmembrane transporter activity"/>
    <property type="evidence" value="ECO:0007669"/>
    <property type="project" value="InterPro"/>
</dbReference>
<feature type="transmembrane region" description="Helical" evidence="7">
    <location>
        <begin position="380"/>
        <end position="400"/>
    </location>
</feature>
<dbReference type="KEGG" id="pchm:VFPPC_09388"/>
<evidence type="ECO:0000256" key="7">
    <source>
        <dbReference type="SAM" id="Phobius"/>
    </source>
</evidence>
<dbReference type="PROSITE" id="PS50850">
    <property type="entry name" value="MFS"/>
    <property type="match status" value="1"/>
</dbReference>
<comment type="caution">
    <text evidence="9">The sequence shown here is derived from an EMBL/GenBank/DDBJ whole genome shotgun (WGS) entry which is preliminary data.</text>
</comment>
<dbReference type="OrthoDB" id="419616at2759"/>
<keyword evidence="2" id="KW-0813">Transport</keyword>
<feature type="transmembrane region" description="Helical" evidence="7">
    <location>
        <begin position="323"/>
        <end position="340"/>
    </location>
</feature>
<name>A0A179F7V7_METCM</name>
<dbReference type="InterPro" id="IPR036259">
    <property type="entry name" value="MFS_trans_sf"/>
</dbReference>
<evidence type="ECO:0000256" key="4">
    <source>
        <dbReference type="ARBA" id="ARBA00022989"/>
    </source>
</evidence>
<dbReference type="Pfam" id="PF07690">
    <property type="entry name" value="MFS_1"/>
    <property type="match status" value="1"/>
</dbReference>
<dbReference type="EMBL" id="LSBJ02000007">
    <property type="protein sequence ID" value="OAQ61565.1"/>
    <property type="molecule type" value="Genomic_DNA"/>
</dbReference>
<evidence type="ECO:0000256" key="1">
    <source>
        <dbReference type="ARBA" id="ARBA00004141"/>
    </source>
</evidence>
<keyword evidence="3 7" id="KW-0812">Transmembrane</keyword>
<feature type="transmembrane region" description="Helical" evidence="7">
    <location>
        <begin position="452"/>
        <end position="471"/>
    </location>
</feature>